<evidence type="ECO:0000259" key="1">
    <source>
        <dbReference type="Pfam" id="PF01494"/>
    </source>
</evidence>
<name>A0ABW1P3N3_9PSEU</name>
<dbReference type="RefSeq" id="WP_380635737.1">
    <property type="nucleotide sequence ID" value="NZ_JBHSQO010000010.1"/>
</dbReference>
<dbReference type="SUPFAM" id="SSF51905">
    <property type="entry name" value="FAD/NAD(P)-binding domain"/>
    <property type="match status" value="1"/>
</dbReference>
<feature type="domain" description="FAD-binding" evidence="1">
    <location>
        <begin position="2"/>
        <end position="302"/>
    </location>
</feature>
<dbReference type="InterPro" id="IPR036188">
    <property type="entry name" value="FAD/NAD-bd_sf"/>
</dbReference>
<dbReference type="InterPro" id="IPR002938">
    <property type="entry name" value="FAD-bd"/>
</dbReference>
<gene>
    <name evidence="2" type="ORF">ACFP3R_12560</name>
</gene>
<dbReference type="EMBL" id="JBHSQO010000010">
    <property type="protein sequence ID" value="MFC6090106.1"/>
    <property type="molecule type" value="Genomic_DNA"/>
</dbReference>
<dbReference type="PANTHER" id="PTHR42685:SF19">
    <property type="entry name" value="POSSIBLE OXIDOREDUCTASE"/>
    <property type="match status" value="1"/>
</dbReference>
<dbReference type="Pfam" id="PF01494">
    <property type="entry name" value="FAD_binding_3"/>
    <property type="match status" value="1"/>
</dbReference>
<evidence type="ECO:0000313" key="2">
    <source>
        <dbReference type="EMBL" id="MFC6090106.1"/>
    </source>
</evidence>
<dbReference type="Gene3D" id="3.50.50.60">
    <property type="entry name" value="FAD/NAD(P)-binding domain"/>
    <property type="match status" value="1"/>
</dbReference>
<dbReference type="Proteomes" id="UP001596220">
    <property type="component" value="Unassembled WGS sequence"/>
</dbReference>
<proteinExistence type="predicted"/>
<sequence>MYDIIVVGARCGGAPTAMLFARAGYRVLLLDRAKLPRDTLSTLYIHQPGIALLHRWGLLDALVVSGCPPITSALHQVEDVRLVGCSMPVNGIRAAYAPRRYVLDRLLLDAAVAAGVEFRPECGVEDVLFDEGGRAVGVRGRGFEERARLVVGADGMRSRVAAAVGAEYEVEDPEMTCVYYSFWEDVQAGFEAYGARGRWAGCVPTHDGLTLVAAYFPQAEYPSVRMDAMAAYLENLRAVAPGLHAQVVDGTQAERLYGTGAQRNFFRRAFGAGWVLVGDAGHHKDSIMANGITDAFRQAQLLVDCVGAGLHDEPALGVALRRFADERARLFTGVYQDTLTVARLAPDRRLGVLRAIADDPVKVEKFFTKMAGATRDDPIFSTEPVPAS</sequence>
<keyword evidence="3" id="KW-1185">Reference proteome</keyword>
<dbReference type="PANTHER" id="PTHR42685">
    <property type="entry name" value="GERANYLGERANYL DIPHOSPHATE REDUCTASE"/>
    <property type="match status" value="1"/>
</dbReference>
<organism evidence="2 3">
    <name type="scientific">Saccharothrix lopnurensis</name>
    <dbReference type="NCBI Taxonomy" id="1670621"/>
    <lineage>
        <taxon>Bacteria</taxon>
        <taxon>Bacillati</taxon>
        <taxon>Actinomycetota</taxon>
        <taxon>Actinomycetes</taxon>
        <taxon>Pseudonocardiales</taxon>
        <taxon>Pseudonocardiaceae</taxon>
        <taxon>Saccharothrix</taxon>
    </lineage>
</organism>
<dbReference type="InterPro" id="IPR050407">
    <property type="entry name" value="Geranylgeranyl_reductase"/>
</dbReference>
<accession>A0ABW1P3N3</accession>
<dbReference type="PRINTS" id="PR00420">
    <property type="entry name" value="RNGMNOXGNASE"/>
</dbReference>
<reference evidence="3" key="1">
    <citation type="journal article" date="2019" name="Int. J. Syst. Evol. Microbiol.">
        <title>The Global Catalogue of Microorganisms (GCM) 10K type strain sequencing project: providing services to taxonomists for standard genome sequencing and annotation.</title>
        <authorList>
            <consortium name="The Broad Institute Genomics Platform"/>
            <consortium name="The Broad Institute Genome Sequencing Center for Infectious Disease"/>
            <person name="Wu L."/>
            <person name="Ma J."/>
        </authorList>
    </citation>
    <scope>NUCLEOTIDE SEQUENCE [LARGE SCALE GENOMIC DNA]</scope>
    <source>
        <strain evidence="3">CGMCC 4.7246</strain>
    </source>
</reference>
<comment type="caution">
    <text evidence="2">The sequence shown here is derived from an EMBL/GenBank/DDBJ whole genome shotgun (WGS) entry which is preliminary data.</text>
</comment>
<protein>
    <submittedName>
        <fullName evidence="2">FAD-dependent oxidoreductase</fullName>
    </submittedName>
</protein>
<evidence type="ECO:0000313" key="3">
    <source>
        <dbReference type="Proteomes" id="UP001596220"/>
    </source>
</evidence>